<reference evidence="1 2" key="1">
    <citation type="journal article" date="2018" name="Proc. Natl. Acad. Sci. U.S.A.">
        <title>Draft genome sequence of Camellia sinensis var. sinensis provides insights into the evolution of the tea genome and tea quality.</title>
        <authorList>
            <person name="Wei C."/>
            <person name="Yang H."/>
            <person name="Wang S."/>
            <person name="Zhao J."/>
            <person name="Liu C."/>
            <person name="Gao L."/>
            <person name="Xia E."/>
            <person name="Lu Y."/>
            <person name="Tai Y."/>
            <person name="She G."/>
            <person name="Sun J."/>
            <person name="Cao H."/>
            <person name="Tong W."/>
            <person name="Gao Q."/>
            <person name="Li Y."/>
            <person name="Deng W."/>
            <person name="Jiang X."/>
            <person name="Wang W."/>
            <person name="Chen Q."/>
            <person name="Zhang S."/>
            <person name="Li H."/>
            <person name="Wu J."/>
            <person name="Wang P."/>
            <person name="Li P."/>
            <person name="Shi C."/>
            <person name="Zheng F."/>
            <person name="Jian J."/>
            <person name="Huang B."/>
            <person name="Shan D."/>
            <person name="Shi M."/>
            <person name="Fang C."/>
            <person name="Yue Y."/>
            <person name="Li F."/>
            <person name="Li D."/>
            <person name="Wei S."/>
            <person name="Han B."/>
            <person name="Jiang C."/>
            <person name="Yin Y."/>
            <person name="Xia T."/>
            <person name="Zhang Z."/>
            <person name="Bennetzen J.L."/>
            <person name="Zhao S."/>
            <person name="Wan X."/>
        </authorList>
    </citation>
    <scope>NUCLEOTIDE SEQUENCE [LARGE SCALE GENOMIC DNA]</scope>
    <source>
        <strain evidence="2">cv. Shuchazao</strain>
        <tissue evidence="1">Leaf</tissue>
    </source>
</reference>
<accession>A0A4S4DDB8</accession>
<sequence>MARIIYNQWKSTNWATCNSFLNEEMKPVRKDTLWQHENLKKYIYEMTNLRDPNNCIFQIDHIESALSPDLVLFENQLPFFIVMQLFNMTNNSTDSLDDLVRMSVKTFVWVTPGELLGAPFENSREDDIEHLLGLLHYCCCSEFHSMVSPRNIVEIKDKSLKSTKELQEAGIKFKKIEGRNLFNIRFVNGTMEIPTLIIDDDTEFFFRNLIAYEQRPPHTSRNYFTAYNNFLDCLVNTSKDVEILTHHRIIHKVLGDNEVVATMLNKLGNYTIRSDVGYEDVYSKANEHCRGNGMYGWGS</sequence>
<protein>
    <submittedName>
        <fullName evidence="1">Uncharacterized protein</fullName>
    </submittedName>
</protein>
<evidence type="ECO:0000313" key="1">
    <source>
        <dbReference type="EMBL" id="THG00640.1"/>
    </source>
</evidence>
<dbReference type="PANTHER" id="PTHR31170:SF17">
    <property type="match status" value="1"/>
</dbReference>
<dbReference type="EMBL" id="SDRB02011621">
    <property type="protein sequence ID" value="THG00640.1"/>
    <property type="molecule type" value="Genomic_DNA"/>
</dbReference>
<comment type="caution">
    <text evidence="1">The sequence shown here is derived from an EMBL/GenBank/DDBJ whole genome shotgun (WGS) entry which is preliminary data.</text>
</comment>
<keyword evidence="2" id="KW-1185">Reference proteome</keyword>
<gene>
    <name evidence="1" type="ORF">TEA_011643</name>
</gene>
<organism evidence="1 2">
    <name type="scientific">Camellia sinensis var. sinensis</name>
    <name type="common">China tea</name>
    <dbReference type="NCBI Taxonomy" id="542762"/>
    <lineage>
        <taxon>Eukaryota</taxon>
        <taxon>Viridiplantae</taxon>
        <taxon>Streptophyta</taxon>
        <taxon>Embryophyta</taxon>
        <taxon>Tracheophyta</taxon>
        <taxon>Spermatophyta</taxon>
        <taxon>Magnoliopsida</taxon>
        <taxon>eudicotyledons</taxon>
        <taxon>Gunneridae</taxon>
        <taxon>Pentapetalae</taxon>
        <taxon>asterids</taxon>
        <taxon>Ericales</taxon>
        <taxon>Theaceae</taxon>
        <taxon>Camellia</taxon>
    </lineage>
</organism>
<proteinExistence type="predicted"/>
<dbReference type="Proteomes" id="UP000306102">
    <property type="component" value="Unassembled WGS sequence"/>
</dbReference>
<evidence type="ECO:0000313" key="2">
    <source>
        <dbReference type="Proteomes" id="UP000306102"/>
    </source>
</evidence>
<dbReference type="AlphaFoldDB" id="A0A4S4DDB8"/>
<dbReference type="Pfam" id="PF03140">
    <property type="entry name" value="DUF247"/>
    <property type="match status" value="1"/>
</dbReference>
<name>A0A4S4DDB8_CAMSN</name>
<dbReference type="STRING" id="542762.A0A4S4DDB8"/>
<dbReference type="InterPro" id="IPR004158">
    <property type="entry name" value="DUF247_pln"/>
</dbReference>
<dbReference type="PANTHER" id="PTHR31170">
    <property type="entry name" value="BNAC04G53230D PROTEIN"/>
    <property type="match status" value="1"/>
</dbReference>